<dbReference type="STRING" id="1851544.ODI_00089"/>
<evidence type="ECO:0000313" key="9">
    <source>
        <dbReference type="Proteomes" id="UP000078558"/>
    </source>
</evidence>
<dbReference type="InterPro" id="IPR039425">
    <property type="entry name" value="RNA_pol_sigma-70-like"/>
</dbReference>
<evidence type="ECO:0000256" key="2">
    <source>
        <dbReference type="ARBA" id="ARBA00023015"/>
    </source>
</evidence>
<dbReference type="AlphaFoldDB" id="A0A1C3JWE6"/>
<sequence length="167" mass="18938">MSPPSKPNKGWLAHYRELMGAWRRKNPQDGEDALQDAVVGLLERGLGKVEDPRAYLARSTTNGLIDRHRRRGVLDLRPLHELDEDEHPSVQDGHATHYSAQLLDALMAALQDLPLACRTVFVRHRLEGWSHAEIADDMGISRSMVEKHMIRALVHIDQRLHAHAPPH</sequence>
<dbReference type="Gene3D" id="1.10.10.10">
    <property type="entry name" value="Winged helix-like DNA-binding domain superfamily/Winged helix DNA-binding domain"/>
    <property type="match status" value="1"/>
</dbReference>
<dbReference type="InterPro" id="IPR013325">
    <property type="entry name" value="RNA_pol_sigma_r2"/>
</dbReference>
<dbReference type="KEGG" id="odi:ODI_R3576"/>
<dbReference type="InterPro" id="IPR036388">
    <property type="entry name" value="WH-like_DNA-bd_sf"/>
</dbReference>
<keyword evidence="4" id="KW-0804">Transcription</keyword>
<dbReference type="RefSeq" id="WP_067748650.1">
    <property type="nucleotide sequence ID" value="NZ_LT907988.1"/>
</dbReference>
<dbReference type="PANTHER" id="PTHR43133">
    <property type="entry name" value="RNA POLYMERASE ECF-TYPE SIGMA FACTO"/>
    <property type="match status" value="1"/>
</dbReference>
<dbReference type="NCBIfam" id="TIGR02937">
    <property type="entry name" value="sigma70-ECF"/>
    <property type="match status" value="1"/>
</dbReference>
<dbReference type="Pfam" id="PF04542">
    <property type="entry name" value="Sigma70_r2"/>
    <property type="match status" value="1"/>
</dbReference>
<evidence type="ECO:0000259" key="6">
    <source>
        <dbReference type="Pfam" id="PF08281"/>
    </source>
</evidence>
<dbReference type="SUPFAM" id="SSF88946">
    <property type="entry name" value="Sigma2 domain of RNA polymerase sigma factors"/>
    <property type="match status" value="1"/>
</dbReference>
<evidence type="ECO:0000256" key="3">
    <source>
        <dbReference type="ARBA" id="ARBA00023082"/>
    </source>
</evidence>
<protein>
    <submittedName>
        <fullName evidence="7">FIG006045: Sigma factor, ECF subfamily</fullName>
    </submittedName>
</protein>
<evidence type="ECO:0000313" key="7">
    <source>
        <dbReference type="EMBL" id="SBT23553.1"/>
    </source>
</evidence>
<feature type="domain" description="RNA polymerase sigma factor 70 region 4 type 2" evidence="6">
    <location>
        <begin position="104"/>
        <end position="155"/>
    </location>
</feature>
<dbReference type="OrthoDB" id="192021at2"/>
<evidence type="ECO:0000256" key="1">
    <source>
        <dbReference type="ARBA" id="ARBA00010641"/>
    </source>
</evidence>
<dbReference type="GO" id="GO:0006352">
    <property type="term" value="P:DNA-templated transcription initiation"/>
    <property type="evidence" value="ECO:0007669"/>
    <property type="project" value="InterPro"/>
</dbReference>
<dbReference type="InterPro" id="IPR013324">
    <property type="entry name" value="RNA_pol_sigma_r3/r4-like"/>
</dbReference>
<evidence type="ECO:0000256" key="4">
    <source>
        <dbReference type="ARBA" id="ARBA00023163"/>
    </source>
</evidence>
<dbReference type="CDD" id="cd06171">
    <property type="entry name" value="Sigma70_r4"/>
    <property type="match status" value="1"/>
</dbReference>
<dbReference type="InterPro" id="IPR007627">
    <property type="entry name" value="RNA_pol_sigma70_r2"/>
</dbReference>
<dbReference type="GO" id="GO:0016987">
    <property type="term" value="F:sigma factor activity"/>
    <property type="evidence" value="ECO:0007669"/>
    <property type="project" value="UniProtKB-KW"/>
</dbReference>
<keyword evidence="2" id="KW-0805">Transcription regulation</keyword>
<reference evidence="8 9" key="2">
    <citation type="submission" date="2017-08" db="EMBL/GenBank/DDBJ databases">
        <authorList>
            <person name="de Groot N.N."/>
        </authorList>
    </citation>
    <scope>NUCLEOTIDE SEQUENCE [LARGE SCALE GENOMIC DNA]</scope>
    <source>
        <strain evidence="8">Orrdi1</strain>
    </source>
</reference>
<evidence type="ECO:0000313" key="8">
    <source>
        <dbReference type="EMBL" id="SOE51625.1"/>
    </source>
</evidence>
<gene>
    <name evidence="7" type="ORF">ODI_00089</name>
    <name evidence="8" type="ORF">ODI_R3576</name>
</gene>
<reference evidence="7 9" key="1">
    <citation type="submission" date="2016-06" db="EMBL/GenBank/DDBJ databases">
        <authorList>
            <person name="Kjaerup R.B."/>
            <person name="Dalgaard T.S."/>
            <person name="Juul-Madsen H.R."/>
        </authorList>
    </citation>
    <scope>NUCLEOTIDE SEQUENCE [LARGE SCALE GENOMIC DNA]</scope>
    <source>
        <strain evidence="7">Orrdi1</strain>
    </source>
</reference>
<dbReference type="EMBL" id="FLRC01000001">
    <property type="protein sequence ID" value="SBT23553.1"/>
    <property type="molecule type" value="Genomic_DNA"/>
</dbReference>
<dbReference type="InterPro" id="IPR014284">
    <property type="entry name" value="RNA_pol_sigma-70_dom"/>
</dbReference>
<keyword evidence="9" id="KW-1185">Reference proteome</keyword>
<dbReference type="InterPro" id="IPR013249">
    <property type="entry name" value="RNA_pol_sigma70_r4_t2"/>
</dbReference>
<dbReference type="EMBL" id="LT907988">
    <property type="protein sequence ID" value="SOE51625.1"/>
    <property type="molecule type" value="Genomic_DNA"/>
</dbReference>
<comment type="similarity">
    <text evidence="1">Belongs to the sigma-70 factor family. ECF subfamily.</text>
</comment>
<feature type="domain" description="RNA polymerase sigma-70 region 2" evidence="5">
    <location>
        <begin position="24"/>
        <end position="72"/>
    </location>
</feature>
<dbReference type="SUPFAM" id="SSF88659">
    <property type="entry name" value="Sigma3 and sigma4 domains of RNA polymerase sigma factors"/>
    <property type="match status" value="1"/>
</dbReference>
<dbReference type="GO" id="GO:0003677">
    <property type="term" value="F:DNA binding"/>
    <property type="evidence" value="ECO:0007669"/>
    <property type="project" value="InterPro"/>
</dbReference>
<keyword evidence="3" id="KW-0731">Sigma factor</keyword>
<dbReference type="PANTHER" id="PTHR43133:SF63">
    <property type="entry name" value="RNA POLYMERASE SIGMA FACTOR FECI-RELATED"/>
    <property type="match status" value="1"/>
</dbReference>
<dbReference type="Pfam" id="PF08281">
    <property type="entry name" value="Sigma70_r4_2"/>
    <property type="match status" value="1"/>
</dbReference>
<proteinExistence type="inferred from homology"/>
<accession>A0A1C3JWE6</accession>
<organism evidence="7 9">
    <name type="scientific">Orrella dioscoreae</name>
    <dbReference type="NCBI Taxonomy" id="1851544"/>
    <lineage>
        <taxon>Bacteria</taxon>
        <taxon>Pseudomonadati</taxon>
        <taxon>Pseudomonadota</taxon>
        <taxon>Betaproteobacteria</taxon>
        <taxon>Burkholderiales</taxon>
        <taxon>Alcaligenaceae</taxon>
        <taxon>Orrella</taxon>
    </lineage>
</organism>
<dbReference type="Proteomes" id="UP000078558">
    <property type="component" value="Chromosome I"/>
</dbReference>
<evidence type="ECO:0000259" key="5">
    <source>
        <dbReference type="Pfam" id="PF04542"/>
    </source>
</evidence>
<name>A0A1C3JWE6_9BURK</name>